<evidence type="ECO:0000313" key="1">
    <source>
        <dbReference type="EMBL" id="KRX89388.1"/>
    </source>
</evidence>
<gene>
    <name evidence="1" type="ORF">T4E_4645</name>
</gene>
<dbReference type="Gene3D" id="3.30.1370.10">
    <property type="entry name" value="K Homology domain, type 1"/>
    <property type="match status" value="1"/>
</dbReference>
<dbReference type="STRING" id="6337.A0A0V0XN62"/>
<dbReference type="InterPro" id="IPR036612">
    <property type="entry name" value="KH_dom_type_1_sf"/>
</dbReference>
<protein>
    <submittedName>
        <fullName evidence="1">Uncharacterized protein</fullName>
    </submittedName>
</protein>
<dbReference type="Proteomes" id="UP000054815">
    <property type="component" value="Unassembled WGS sequence"/>
</dbReference>
<comment type="caution">
    <text evidence="1">The sequence shown here is derived from an EMBL/GenBank/DDBJ whole genome shotgun (WGS) entry which is preliminary data.</text>
</comment>
<accession>A0A0V0XN62</accession>
<name>A0A0V0XN62_TRIPS</name>
<dbReference type="GO" id="GO:0003723">
    <property type="term" value="F:RNA binding"/>
    <property type="evidence" value="ECO:0007669"/>
    <property type="project" value="InterPro"/>
</dbReference>
<reference evidence="1 2" key="1">
    <citation type="submission" date="2015-01" db="EMBL/GenBank/DDBJ databases">
        <title>Evolution of Trichinella species and genotypes.</title>
        <authorList>
            <person name="Korhonen P.K."/>
            <person name="Edoardo P."/>
            <person name="Giuseppe L.R."/>
            <person name="Gasser R.B."/>
        </authorList>
    </citation>
    <scope>NUCLEOTIDE SEQUENCE [LARGE SCALE GENOMIC DNA]</scope>
    <source>
        <strain evidence="1">ISS141</strain>
    </source>
</reference>
<proteinExistence type="predicted"/>
<sequence>MNREKAEIRKKLDEMIRYQKPEERDQQLFEQYIEEFLKELWFHRLLLGDIIKKMEEFCKCYIYVDQINCNSVKVVIVCLAHKNVAKWKVDLAVKCIDDVLYIPDDGVDFVMEMQLKELAIRNATYKNCL</sequence>
<organism evidence="1 2">
    <name type="scientific">Trichinella pseudospiralis</name>
    <name type="common">Parasitic roundworm</name>
    <dbReference type="NCBI Taxonomy" id="6337"/>
    <lineage>
        <taxon>Eukaryota</taxon>
        <taxon>Metazoa</taxon>
        <taxon>Ecdysozoa</taxon>
        <taxon>Nematoda</taxon>
        <taxon>Enoplea</taxon>
        <taxon>Dorylaimia</taxon>
        <taxon>Trichinellida</taxon>
        <taxon>Trichinellidae</taxon>
        <taxon>Trichinella</taxon>
    </lineage>
</organism>
<dbReference type="AlphaFoldDB" id="A0A0V0XN62"/>
<dbReference type="EMBL" id="JYDU01000200">
    <property type="protein sequence ID" value="KRX89388.1"/>
    <property type="molecule type" value="Genomic_DNA"/>
</dbReference>
<evidence type="ECO:0000313" key="2">
    <source>
        <dbReference type="Proteomes" id="UP000054815"/>
    </source>
</evidence>
<dbReference type="SUPFAM" id="SSF54791">
    <property type="entry name" value="Eukaryotic type KH-domain (KH-domain type I)"/>
    <property type="match status" value="1"/>
</dbReference>